<organism evidence="2 3">
    <name type="scientific">Nannocystis pusilla</name>
    <dbReference type="NCBI Taxonomy" id="889268"/>
    <lineage>
        <taxon>Bacteria</taxon>
        <taxon>Pseudomonadati</taxon>
        <taxon>Myxococcota</taxon>
        <taxon>Polyangia</taxon>
        <taxon>Nannocystales</taxon>
        <taxon>Nannocystaceae</taxon>
        <taxon>Nannocystis</taxon>
    </lineage>
</organism>
<dbReference type="PANTHER" id="PTHR35585:SF1">
    <property type="entry name" value="HHE DOMAIN PROTEIN (AFU_ORTHOLOGUE AFUA_4G00730)"/>
    <property type="match status" value="1"/>
</dbReference>
<protein>
    <submittedName>
        <fullName evidence="2">Hemerythrin domain-containing protein</fullName>
    </submittedName>
</protein>
<dbReference type="InterPro" id="IPR012312">
    <property type="entry name" value="Hemerythrin-like"/>
</dbReference>
<accession>A0ABS7TK85</accession>
<keyword evidence="3" id="KW-1185">Reference proteome</keyword>
<sequence>MNKPQIYEILKLEHDEVGELFHQLEEAKGSEAGELLNQIRLKLVPHSRAEEAVFYSRLLEEKTTGDKIRESLEEHRQVDLLLEELDAATTRDADWAAKARVLADMVGHHVDEEEGELFPLAQQVLGAKEAQQLARQYEAERDQIVQSMLGEERGAAE</sequence>
<dbReference type="RefSeq" id="WP_224190377.1">
    <property type="nucleotide sequence ID" value="NZ_JAIRAU010000001.1"/>
</dbReference>
<name>A0ABS7TK85_9BACT</name>
<evidence type="ECO:0000259" key="1">
    <source>
        <dbReference type="Pfam" id="PF01814"/>
    </source>
</evidence>
<comment type="caution">
    <text evidence="2">The sequence shown here is derived from an EMBL/GenBank/DDBJ whole genome shotgun (WGS) entry which is preliminary data.</text>
</comment>
<reference evidence="2" key="1">
    <citation type="submission" date="2021-08" db="EMBL/GenBank/DDBJ databases">
        <authorList>
            <person name="Stevens D.C."/>
        </authorList>
    </citation>
    <scope>NUCLEOTIDE SEQUENCE</scope>
    <source>
        <strain evidence="2">DSM 53165</strain>
    </source>
</reference>
<evidence type="ECO:0000313" key="3">
    <source>
        <dbReference type="Proteomes" id="UP001139031"/>
    </source>
</evidence>
<dbReference type="PANTHER" id="PTHR35585">
    <property type="entry name" value="HHE DOMAIN PROTEIN (AFU_ORTHOLOGUE AFUA_4G00730)"/>
    <property type="match status" value="1"/>
</dbReference>
<dbReference type="Pfam" id="PF01814">
    <property type="entry name" value="Hemerythrin"/>
    <property type="match status" value="1"/>
</dbReference>
<dbReference type="Proteomes" id="UP001139031">
    <property type="component" value="Unassembled WGS sequence"/>
</dbReference>
<dbReference type="EMBL" id="JAIRAU010000001">
    <property type="protein sequence ID" value="MBZ5708626.1"/>
    <property type="molecule type" value="Genomic_DNA"/>
</dbReference>
<gene>
    <name evidence="2" type="ORF">K7C98_05100</name>
</gene>
<feature type="domain" description="Hemerythrin-like" evidence="1">
    <location>
        <begin position="6"/>
        <end position="121"/>
    </location>
</feature>
<dbReference type="Gene3D" id="1.20.120.520">
    <property type="entry name" value="nmb1532 protein domain like"/>
    <property type="match status" value="1"/>
</dbReference>
<proteinExistence type="predicted"/>
<evidence type="ECO:0000313" key="2">
    <source>
        <dbReference type="EMBL" id="MBZ5708626.1"/>
    </source>
</evidence>